<dbReference type="Gene3D" id="2.130.10.10">
    <property type="entry name" value="YVTN repeat-like/Quinoprotein amine dehydrogenase"/>
    <property type="match status" value="1"/>
</dbReference>
<keyword evidence="3 8" id="KW-0819">tRNA processing</keyword>
<keyword evidence="5 8" id="KW-0539">Nucleus</keyword>
<dbReference type="PANTHER" id="PTHR16288">
    <property type="entry name" value="WD40 REPEAT PROTEIN 4"/>
    <property type="match status" value="1"/>
</dbReference>
<comment type="subunit">
    <text evidence="7">Forms a heterodimer with the catalytic subunit Mettl1. Interacts with mei-P26 and weakly interacts with bgcn; required for the function or formation of the mei-P26-bgcn-bam-sxl complex. Interacts with nanos; may be involved in mei-P26-dependent derepression of the BMP signaling pathway. Interacts with Myc; the interaction may be mediated by mei-P26 and may be involved in the regulation of ribosome biogenesis.</text>
</comment>
<comment type="pathway">
    <text evidence="8">tRNA modification; N(7)-methylguanine-tRNA biosynthesis.</text>
</comment>
<protein>
    <recommendedName>
        <fullName evidence="8">tRNA (guanine-N(7)-)-methyltransferase non-catalytic subunit</fullName>
    </recommendedName>
    <alternativeName>
        <fullName evidence="8">WD repeat-containing protein 4 homolog</fullName>
    </alternativeName>
</protein>
<dbReference type="Proteomes" id="UP000827892">
    <property type="component" value="Chromosome III"/>
</dbReference>
<evidence type="ECO:0000313" key="10">
    <source>
        <dbReference type="Proteomes" id="UP000827892"/>
    </source>
</evidence>
<accession>A0AAE9DCN8</accession>
<dbReference type="HAMAP" id="MF_03056">
    <property type="entry name" value="TRM82"/>
    <property type="match status" value="1"/>
</dbReference>
<gene>
    <name evidence="9" type="ORF">L3Y34_001474</name>
</gene>
<dbReference type="AlphaFoldDB" id="A0AAE9DCN8"/>
<reference evidence="9 10" key="1">
    <citation type="submission" date="2022-05" db="EMBL/GenBank/DDBJ databases">
        <title>Chromosome-level reference genomes for two strains of Caenorhabditis briggsae: an improved platform for comparative genomics.</title>
        <authorList>
            <person name="Stevens L."/>
            <person name="Andersen E.C."/>
        </authorList>
    </citation>
    <scope>NUCLEOTIDE SEQUENCE [LARGE SCALE GENOMIC DNA]</scope>
    <source>
        <strain evidence="9">QX1410_ONT</strain>
        <tissue evidence="9">Whole-organism</tissue>
    </source>
</reference>
<dbReference type="Pfam" id="PF00400">
    <property type="entry name" value="WD40"/>
    <property type="match status" value="1"/>
</dbReference>
<keyword evidence="2 8" id="KW-0853">WD repeat</keyword>
<dbReference type="InterPro" id="IPR028884">
    <property type="entry name" value="Trm82"/>
</dbReference>
<evidence type="ECO:0000256" key="5">
    <source>
        <dbReference type="ARBA" id="ARBA00023242"/>
    </source>
</evidence>
<keyword evidence="4 8" id="KW-0677">Repeat</keyword>
<organism evidence="9 10">
    <name type="scientific">Caenorhabditis briggsae</name>
    <dbReference type="NCBI Taxonomy" id="6238"/>
    <lineage>
        <taxon>Eukaryota</taxon>
        <taxon>Metazoa</taxon>
        <taxon>Ecdysozoa</taxon>
        <taxon>Nematoda</taxon>
        <taxon>Chromadorea</taxon>
        <taxon>Rhabditida</taxon>
        <taxon>Rhabditina</taxon>
        <taxon>Rhabditomorpha</taxon>
        <taxon>Rhabditoidea</taxon>
        <taxon>Rhabditidae</taxon>
        <taxon>Peloderinae</taxon>
        <taxon>Caenorhabditis</taxon>
    </lineage>
</organism>
<sequence>MSFITAFGDRVFVASGDLIRTFRIGDDEGMTFQPLISWSELNPERIQKPSFEAEKDLKAVDKRVILCLAHSNMIAAHGRRLVAVGTNEKQIHVFEYFIDNNYKIVKAEHIVTSVVPKAPTAIVFDREDAYVVVGDRSGDVHRFSVLNGSAIEMAGAISMILDVAFSPDGKRLLMADRDEKVRAMRYPSTYVIDAYCLGHTEYVKTLAIQDNDTVWSSGGDKNLHMWSITNCSKPRRTIDLSEWDAPVRKISINVAHKKIAVLFEKKDKMIVVDLETDPAATQSVTILNESECLDVTSTGHYFIVLGRSTITVINLLTMLQATFPIDDELNAVLSATKDAVDNLFKNVTHNNQLEYEKRKAEKFEQIEQKRRRLNNQEPSTS</sequence>
<evidence type="ECO:0000256" key="1">
    <source>
        <dbReference type="ARBA" id="ARBA00004123"/>
    </source>
</evidence>
<evidence type="ECO:0000256" key="7">
    <source>
        <dbReference type="ARBA" id="ARBA00093542"/>
    </source>
</evidence>
<dbReference type="InterPro" id="IPR001680">
    <property type="entry name" value="WD40_rpt"/>
</dbReference>
<evidence type="ECO:0000313" key="9">
    <source>
        <dbReference type="EMBL" id="ULU01121.1"/>
    </source>
</evidence>
<dbReference type="InterPro" id="IPR015943">
    <property type="entry name" value="WD40/YVTN_repeat-like_dom_sf"/>
</dbReference>
<dbReference type="FunFam" id="2.130.10.10:FF:002623">
    <property type="entry name" value="tRNA (guanine-N(7)-)-methyltransferase non-catalytic subunit"/>
    <property type="match status" value="1"/>
</dbReference>
<comment type="function">
    <text evidence="6">Required for the Mettl1-dependent formation of N(7)-methylguanine at position 46 (m7G46) in tRNA. In the Mettl1-wuho methyltransferase complex, it is required to stabilize and induce conformational changes of the catalytic subunit. Required for binding of nanos mRNA and repression of translation by the mei-P26-bgcn-bam-sxl complex. May cooperate with mei-P26 and nanos to derepress the BMP signaling pathway. May cooperate with mei-P26 to suppress expression of a subset of microRNAs. May cooperate with mei-P26 to regulate bam expression levels in germline cells during gametogenesis. Required to promote mitosis to meiosis transition during gametogenesis. May regulate germline cell division in part by regulating ribosome biogenesis.</text>
</comment>
<dbReference type="PANTHER" id="PTHR16288:SF0">
    <property type="entry name" value="TRNA (GUANINE-N(7)-)-METHYLTRANSFERASE NON-CATALYTIC SUBUNIT WDR4"/>
    <property type="match status" value="1"/>
</dbReference>
<proteinExistence type="inferred from homology"/>
<comment type="similarity">
    <text evidence="8">Belongs to the WD repeat TRM82 family.</text>
</comment>
<dbReference type="GO" id="GO:0005634">
    <property type="term" value="C:nucleus"/>
    <property type="evidence" value="ECO:0007669"/>
    <property type="project" value="UniProtKB-SubCell"/>
</dbReference>
<dbReference type="SUPFAM" id="SSF69322">
    <property type="entry name" value="Tricorn protease domain 2"/>
    <property type="match status" value="1"/>
</dbReference>
<comment type="function">
    <text evidence="8">Required for the formation of N(7)-methylguanine at position 46 (m7G46) in tRNA. In the complex, it is required to stabilize and induce conformational changes of the catalytic subunit.</text>
</comment>
<dbReference type="EMBL" id="CP090893">
    <property type="protein sequence ID" value="ULU01121.1"/>
    <property type="molecule type" value="Genomic_DNA"/>
</dbReference>
<evidence type="ECO:0000256" key="2">
    <source>
        <dbReference type="ARBA" id="ARBA00022574"/>
    </source>
</evidence>
<evidence type="ECO:0000256" key="4">
    <source>
        <dbReference type="ARBA" id="ARBA00022737"/>
    </source>
</evidence>
<name>A0AAE9DCN8_CAEBR</name>
<evidence type="ECO:0000256" key="3">
    <source>
        <dbReference type="ARBA" id="ARBA00022694"/>
    </source>
</evidence>
<evidence type="ECO:0000256" key="8">
    <source>
        <dbReference type="HAMAP-Rule" id="MF_03056"/>
    </source>
</evidence>
<evidence type="ECO:0000256" key="6">
    <source>
        <dbReference type="ARBA" id="ARBA00093337"/>
    </source>
</evidence>
<comment type="subcellular location">
    <subcellularLocation>
        <location evidence="1 8">Nucleus</location>
    </subcellularLocation>
</comment>
<dbReference type="GO" id="GO:0106004">
    <property type="term" value="P:tRNA (guanine-N7)-methylation"/>
    <property type="evidence" value="ECO:0007669"/>
    <property type="project" value="UniProtKB-UniRule"/>
</dbReference>